<comment type="caution">
    <text evidence="3">The sequence shown here is derived from an EMBL/GenBank/DDBJ whole genome shotgun (WGS) entry which is preliminary data.</text>
</comment>
<gene>
    <name evidence="3" type="ORF">SDC9_161372</name>
</gene>
<dbReference type="InterPro" id="IPR028081">
    <property type="entry name" value="Leu-bd"/>
</dbReference>
<dbReference type="EMBL" id="VSSQ01060641">
    <property type="protein sequence ID" value="MPN14046.1"/>
    <property type="molecule type" value="Genomic_DNA"/>
</dbReference>
<organism evidence="3">
    <name type="scientific">bioreactor metagenome</name>
    <dbReference type="NCBI Taxonomy" id="1076179"/>
    <lineage>
        <taxon>unclassified sequences</taxon>
        <taxon>metagenomes</taxon>
        <taxon>ecological metagenomes</taxon>
    </lineage>
</organism>
<proteinExistence type="predicted"/>
<dbReference type="SUPFAM" id="SSF53822">
    <property type="entry name" value="Periplasmic binding protein-like I"/>
    <property type="match status" value="1"/>
</dbReference>
<keyword evidence="1" id="KW-0732">Signal</keyword>
<protein>
    <recommendedName>
        <fullName evidence="2">Leucine-binding protein domain-containing protein</fullName>
    </recommendedName>
</protein>
<dbReference type="Pfam" id="PF13458">
    <property type="entry name" value="Peripla_BP_6"/>
    <property type="match status" value="1"/>
</dbReference>
<feature type="domain" description="Leucine-binding protein" evidence="2">
    <location>
        <begin position="17"/>
        <end position="186"/>
    </location>
</feature>
<evidence type="ECO:0000313" key="3">
    <source>
        <dbReference type="EMBL" id="MPN14046.1"/>
    </source>
</evidence>
<dbReference type="Gene3D" id="3.40.50.2300">
    <property type="match status" value="2"/>
</dbReference>
<dbReference type="PANTHER" id="PTHR30483:SF6">
    <property type="entry name" value="PERIPLASMIC BINDING PROTEIN OF ABC TRANSPORTER FOR NATURAL AMINO ACIDS"/>
    <property type="match status" value="1"/>
</dbReference>
<sequence length="206" mass="23063">METYVAEKYPDVKFEVKEGHNTGDKDMTAALLAVKNAGCDAMIGWTHAPECAVMTRQYRELGMDSIFFLGGPGWGMPGYHALIDDNLVDGIWTITDFAKDNAEEETQKFLKAYKEKYGVEADSFAAYYYDGARIALEALKLAKTMNREGFVAAMPGVKFESVSGKIYLDTEHNMDFVHRVCTAEIKAANNVKTLTNVNFVTFYDEK</sequence>
<evidence type="ECO:0000256" key="1">
    <source>
        <dbReference type="ARBA" id="ARBA00022729"/>
    </source>
</evidence>
<dbReference type="InterPro" id="IPR051010">
    <property type="entry name" value="BCAA_transport"/>
</dbReference>
<accession>A0A645FK58</accession>
<evidence type="ECO:0000259" key="2">
    <source>
        <dbReference type="Pfam" id="PF13458"/>
    </source>
</evidence>
<reference evidence="3" key="1">
    <citation type="submission" date="2019-08" db="EMBL/GenBank/DDBJ databases">
        <authorList>
            <person name="Kucharzyk K."/>
            <person name="Murdoch R.W."/>
            <person name="Higgins S."/>
            <person name="Loffler F."/>
        </authorList>
    </citation>
    <scope>NUCLEOTIDE SEQUENCE</scope>
</reference>
<name>A0A645FK58_9ZZZZ</name>
<dbReference type="InterPro" id="IPR028082">
    <property type="entry name" value="Peripla_BP_I"/>
</dbReference>
<dbReference type="PANTHER" id="PTHR30483">
    <property type="entry name" value="LEUCINE-SPECIFIC-BINDING PROTEIN"/>
    <property type="match status" value="1"/>
</dbReference>
<dbReference type="AlphaFoldDB" id="A0A645FK58"/>